<keyword evidence="1" id="KW-0472">Membrane</keyword>
<keyword evidence="3" id="KW-1185">Reference proteome</keyword>
<dbReference type="PATRIC" id="fig|413882.6.peg.2914"/>
<feature type="transmembrane region" description="Helical" evidence="1">
    <location>
        <begin position="112"/>
        <end position="132"/>
    </location>
</feature>
<dbReference type="EMBL" id="CP011371">
    <property type="protein sequence ID" value="AKJ29483.1"/>
    <property type="molecule type" value="Genomic_DNA"/>
</dbReference>
<dbReference type="Proteomes" id="UP000035352">
    <property type="component" value="Chromosome"/>
</dbReference>
<feature type="transmembrane region" description="Helical" evidence="1">
    <location>
        <begin position="85"/>
        <end position="106"/>
    </location>
</feature>
<accession>A0A0G3BNB7</accession>
<evidence type="ECO:0000313" key="3">
    <source>
        <dbReference type="Proteomes" id="UP000035352"/>
    </source>
</evidence>
<dbReference type="PANTHER" id="PTHR37314:SF4">
    <property type="entry name" value="UPF0700 TRANSMEMBRANE PROTEIN YOAK"/>
    <property type="match status" value="1"/>
</dbReference>
<gene>
    <name evidence="2" type="ORF">AAW51_2792</name>
</gene>
<dbReference type="AlphaFoldDB" id="A0A0G3BNB7"/>
<dbReference type="KEGG" id="pbh:AAW51_2792"/>
<keyword evidence="1" id="KW-0812">Transmembrane</keyword>
<organism evidence="2 3">
    <name type="scientific">Caldimonas brevitalea</name>
    <dbReference type="NCBI Taxonomy" id="413882"/>
    <lineage>
        <taxon>Bacteria</taxon>
        <taxon>Pseudomonadati</taxon>
        <taxon>Pseudomonadota</taxon>
        <taxon>Betaproteobacteria</taxon>
        <taxon>Burkholderiales</taxon>
        <taxon>Sphaerotilaceae</taxon>
        <taxon>Caldimonas</taxon>
    </lineage>
</organism>
<keyword evidence="1" id="KW-1133">Transmembrane helix</keyword>
<name>A0A0G3BNB7_9BURK</name>
<feature type="transmembrane region" description="Helical" evidence="1">
    <location>
        <begin position="207"/>
        <end position="226"/>
    </location>
</feature>
<evidence type="ECO:0000256" key="1">
    <source>
        <dbReference type="SAM" id="Phobius"/>
    </source>
</evidence>
<reference evidence="2 3" key="1">
    <citation type="submission" date="2015-05" db="EMBL/GenBank/DDBJ databases">
        <authorList>
            <person name="Tang B."/>
            <person name="Yu Y."/>
        </authorList>
    </citation>
    <scope>NUCLEOTIDE SEQUENCE [LARGE SCALE GENOMIC DNA]</scope>
    <source>
        <strain evidence="2 3">DSM 7029</strain>
    </source>
</reference>
<proteinExistence type="predicted"/>
<evidence type="ECO:0000313" key="2">
    <source>
        <dbReference type="EMBL" id="AKJ29483.1"/>
    </source>
</evidence>
<feature type="transmembrane region" description="Helical" evidence="1">
    <location>
        <begin position="181"/>
        <end position="201"/>
    </location>
</feature>
<protein>
    <submittedName>
        <fullName evidence="2">Membrane protein</fullName>
    </submittedName>
</protein>
<dbReference type="InterPro" id="IPR010699">
    <property type="entry name" value="DUF1275"/>
</dbReference>
<dbReference type="Pfam" id="PF06912">
    <property type="entry name" value="DUF1275"/>
    <property type="match status" value="1"/>
</dbReference>
<sequence>MAANRQLGAVLAFVAGGINAGGFLAVHRYTSHVTGVVSAVADHLVLGQLQLALAGLTLLATFMLGATATALLANWARRRRMHSEYALSLMLEAVLLLVFGLLGSRVDATGDGLMPATVLLLSFVMGLQNAVVTKLSRAEIRTTHMTGIVTDLGIELGRALYWNRTRAYTERQPVRANRERLALHTLILSMFLSGGCVGALAFNSMGFGAAVPFAVLLCVMAALPVLDDLRARRV</sequence>
<dbReference type="STRING" id="413882.AAW51_2792"/>
<dbReference type="PANTHER" id="PTHR37314">
    <property type="entry name" value="SLR0142 PROTEIN"/>
    <property type="match status" value="1"/>
</dbReference>
<feature type="transmembrane region" description="Helical" evidence="1">
    <location>
        <begin position="49"/>
        <end position="73"/>
    </location>
</feature>